<dbReference type="Proteomes" id="UP000032180">
    <property type="component" value="Chromosome 11"/>
</dbReference>
<organism evidence="1 2">
    <name type="scientific">Leersia perrieri</name>
    <dbReference type="NCBI Taxonomy" id="77586"/>
    <lineage>
        <taxon>Eukaryota</taxon>
        <taxon>Viridiplantae</taxon>
        <taxon>Streptophyta</taxon>
        <taxon>Embryophyta</taxon>
        <taxon>Tracheophyta</taxon>
        <taxon>Spermatophyta</taxon>
        <taxon>Magnoliopsida</taxon>
        <taxon>Liliopsida</taxon>
        <taxon>Poales</taxon>
        <taxon>Poaceae</taxon>
        <taxon>BOP clade</taxon>
        <taxon>Oryzoideae</taxon>
        <taxon>Oryzeae</taxon>
        <taxon>Oryzinae</taxon>
        <taxon>Leersia</taxon>
    </lineage>
</organism>
<evidence type="ECO:0000313" key="1">
    <source>
        <dbReference type="EnsemblPlants" id="LPERR11G16000.1"/>
    </source>
</evidence>
<protein>
    <submittedName>
        <fullName evidence="1">Uncharacterized protein</fullName>
    </submittedName>
</protein>
<reference evidence="1" key="3">
    <citation type="submission" date="2015-04" db="UniProtKB">
        <authorList>
            <consortium name="EnsemblPlants"/>
        </authorList>
    </citation>
    <scope>IDENTIFICATION</scope>
</reference>
<keyword evidence="2" id="KW-1185">Reference proteome</keyword>
<accession>A0A0D9XU47</accession>
<dbReference type="Gramene" id="LPERR11G16000.1">
    <property type="protein sequence ID" value="LPERR11G16000.1"/>
    <property type="gene ID" value="LPERR11G16000"/>
</dbReference>
<proteinExistence type="predicted"/>
<name>A0A0D9XU47_9ORYZ</name>
<dbReference type="AlphaFoldDB" id="A0A0D9XU47"/>
<dbReference type="HOGENOM" id="CLU_130646_0_0_1"/>
<dbReference type="EnsemblPlants" id="LPERR11G16000.1">
    <property type="protein sequence ID" value="LPERR11G16000.1"/>
    <property type="gene ID" value="LPERR11G16000"/>
</dbReference>
<sequence length="170" mass="20368">MASKLRLSQENVDWILARSELCTDDAPDIARYIPFLVQAGDGVEEPLPEAYYGNPKSLMRHIDRLLMEKFPKFRDFQRWVRDEHDRDGFVEVEYDYHQFERTQREREQRRGMMAELLADVLPTFEDGDFGEYEEVYDEERREFILREVRGISGVPVFDKDKKMFVFVNKD</sequence>
<reference evidence="2" key="2">
    <citation type="submission" date="2013-12" db="EMBL/GenBank/DDBJ databases">
        <authorList>
            <person name="Yu Y."/>
            <person name="Lee S."/>
            <person name="de Baynast K."/>
            <person name="Wissotski M."/>
            <person name="Liu L."/>
            <person name="Talag J."/>
            <person name="Goicoechea J."/>
            <person name="Angelova A."/>
            <person name="Jetty R."/>
            <person name="Kudrna D."/>
            <person name="Golser W."/>
            <person name="Rivera L."/>
            <person name="Zhang J."/>
            <person name="Wing R."/>
        </authorList>
    </citation>
    <scope>NUCLEOTIDE SEQUENCE</scope>
</reference>
<dbReference type="PANTHER" id="PTHR35166">
    <property type="entry name" value="OS05G0193700 PROTEIN-RELATED"/>
    <property type="match status" value="1"/>
</dbReference>
<dbReference type="PANTHER" id="PTHR35166:SF15">
    <property type="entry name" value="OS05G0193700 PROTEIN"/>
    <property type="match status" value="1"/>
</dbReference>
<evidence type="ECO:0000313" key="2">
    <source>
        <dbReference type="Proteomes" id="UP000032180"/>
    </source>
</evidence>
<reference evidence="1 2" key="1">
    <citation type="submission" date="2012-08" db="EMBL/GenBank/DDBJ databases">
        <title>Oryza genome evolution.</title>
        <authorList>
            <person name="Wing R.A."/>
        </authorList>
    </citation>
    <scope>NUCLEOTIDE SEQUENCE</scope>
</reference>